<protein>
    <recommendedName>
        <fullName evidence="1">LexA repressor DNA-binding domain-containing protein</fullName>
    </recommendedName>
</protein>
<evidence type="ECO:0000313" key="2">
    <source>
        <dbReference type="EMBL" id="OME09731.1"/>
    </source>
</evidence>
<comment type="caution">
    <text evidence="2">The sequence shown here is derived from an EMBL/GenBank/DDBJ whole genome shotgun (WGS) entry which is preliminary data.</text>
</comment>
<dbReference type="GO" id="GO:0004252">
    <property type="term" value="F:serine-type endopeptidase activity"/>
    <property type="evidence" value="ECO:0007669"/>
    <property type="project" value="InterPro"/>
</dbReference>
<dbReference type="InterPro" id="IPR036388">
    <property type="entry name" value="WH-like_DNA-bd_sf"/>
</dbReference>
<name>A0AB36J8M7_9BACL</name>
<dbReference type="Proteomes" id="UP000187323">
    <property type="component" value="Unassembled WGS sequence"/>
</dbReference>
<accession>A0AB36J8M7</accession>
<dbReference type="AlphaFoldDB" id="A0AB36J8M7"/>
<dbReference type="PANTHER" id="PTHR33516:SF2">
    <property type="entry name" value="LEXA REPRESSOR-RELATED"/>
    <property type="match status" value="1"/>
</dbReference>
<gene>
    <name evidence="2" type="ORF">BSK47_31865</name>
</gene>
<reference evidence="2 3" key="1">
    <citation type="submission" date="2016-10" db="EMBL/GenBank/DDBJ databases">
        <title>Paenibacillus species isolates.</title>
        <authorList>
            <person name="Beno S.M."/>
        </authorList>
    </citation>
    <scope>NUCLEOTIDE SEQUENCE [LARGE SCALE GENOMIC DNA]</scope>
    <source>
        <strain evidence="2 3">FSL H7-0918</strain>
    </source>
</reference>
<dbReference type="SUPFAM" id="SSF46785">
    <property type="entry name" value="Winged helix' DNA-binding domain"/>
    <property type="match status" value="1"/>
</dbReference>
<dbReference type="InterPro" id="IPR036390">
    <property type="entry name" value="WH_DNA-bd_sf"/>
</dbReference>
<dbReference type="Gene3D" id="1.10.10.10">
    <property type="entry name" value="Winged helix-like DNA-binding domain superfamily/Winged helix DNA-binding domain"/>
    <property type="match status" value="1"/>
</dbReference>
<dbReference type="Pfam" id="PF01726">
    <property type="entry name" value="LexA_DNA_bind"/>
    <property type="match status" value="1"/>
</dbReference>
<proteinExistence type="predicted"/>
<dbReference type="InterPro" id="IPR006199">
    <property type="entry name" value="LexA_DNA-bd_dom"/>
</dbReference>
<evidence type="ECO:0000313" key="3">
    <source>
        <dbReference type="Proteomes" id="UP000187323"/>
    </source>
</evidence>
<dbReference type="RefSeq" id="WP_076139045.1">
    <property type="nucleotide sequence ID" value="NZ_MKQL01000024.1"/>
</dbReference>
<dbReference type="PANTHER" id="PTHR33516">
    <property type="entry name" value="LEXA REPRESSOR"/>
    <property type="match status" value="1"/>
</dbReference>
<sequence length="81" mass="9255">MKPLTDKEKEILRSLIKMIEINRYPPTLRELAKEVGLSSTAVIHAHMERLEIKGYIQRGKNMPRALRVIRGVDGDNEITTA</sequence>
<organism evidence="2 3">
    <name type="scientific">Paenibacillus odorifer</name>
    <dbReference type="NCBI Taxonomy" id="189426"/>
    <lineage>
        <taxon>Bacteria</taxon>
        <taxon>Bacillati</taxon>
        <taxon>Bacillota</taxon>
        <taxon>Bacilli</taxon>
        <taxon>Bacillales</taxon>
        <taxon>Paenibacillaceae</taxon>
        <taxon>Paenibacillus</taxon>
    </lineage>
</organism>
<dbReference type="GO" id="GO:0006508">
    <property type="term" value="P:proteolysis"/>
    <property type="evidence" value="ECO:0007669"/>
    <property type="project" value="InterPro"/>
</dbReference>
<feature type="domain" description="LexA repressor DNA-binding" evidence="1">
    <location>
        <begin position="1"/>
        <end position="65"/>
    </location>
</feature>
<dbReference type="EMBL" id="MPTO01000058">
    <property type="protein sequence ID" value="OME09731.1"/>
    <property type="molecule type" value="Genomic_DNA"/>
</dbReference>
<evidence type="ECO:0000259" key="1">
    <source>
        <dbReference type="Pfam" id="PF01726"/>
    </source>
</evidence>
<dbReference type="InterPro" id="IPR050077">
    <property type="entry name" value="LexA_repressor"/>
</dbReference>